<evidence type="ECO:0000313" key="3">
    <source>
        <dbReference type="EMBL" id="RNL38772.1"/>
    </source>
</evidence>
<dbReference type="Proteomes" id="UP000269591">
    <property type="component" value="Unassembled WGS sequence"/>
</dbReference>
<dbReference type="GO" id="GO:0003677">
    <property type="term" value="F:DNA binding"/>
    <property type="evidence" value="ECO:0007669"/>
    <property type="project" value="InterPro"/>
</dbReference>
<evidence type="ECO:0000313" key="4">
    <source>
        <dbReference type="Proteomes" id="UP000269591"/>
    </source>
</evidence>
<protein>
    <submittedName>
        <fullName evidence="2 3">Transcriptional regulator</fullName>
    </submittedName>
</protein>
<dbReference type="Proteomes" id="UP000786989">
    <property type="component" value="Unassembled WGS sequence"/>
</dbReference>
<dbReference type="RefSeq" id="WP_123209324.1">
    <property type="nucleotide sequence ID" value="NZ_JBHTHO010000002.1"/>
</dbReference>
<dbReference type="PANTHER" id="PTHR37301">
    <property type="entry name" value="DNA-BINDING PROTEIN-RELATED"/>
    <property type="match status" value="1"/>
</dbReference>
<keyword evidence="4" id="KW-1185">Reference proteome</keyword>
<dbReference type="PANTHER" id="PTHR37301:SF1">
    <property type="entry name" value="DNA-BINDING PROTEIN"/>
    <property type="match status" value="1"/>
</dbReference>
<sequence length="72" mass="8043">MAIVIHLDRLMAEKKVSLNELSERVGISVSNLSKMKTGKIRAVRFSTLEAICTELDCQPGDLIECTTKRDVH</sequence>
<evidence type="ECO:0000313" key="2">
    <source>
        <dbReference type="EMBL" id="HJF66389.1"/>
    </source>
</evidence>
<name>A0A3N0AV67_9ACTN</name>
<dbReference type="AlphaFoldDB" id="A0A3N0AV67"/>
<reference evidence="4" key="1">
    <citation type="submission" date="2018-05" db="EMBL/GenBank/DDBJ databases">
        <title>Genome Sequencing of selected type strains of the family Eggerthellaceae.</title>
        <authorList>
            <person name="Danylec N."/>
            <person name="Stoll D.A."/>
            <person name="Doetsch A."/>
            <person name="Huch M."/>
        </authorList>
    </citation>
    <scope>NUCLEOTIDE SEQUENCE [LARGE SCALE GENOMIC DNA]</scope>
    <source>
        <strain evidence="4">DSM 24851</strain>
    </source>
</reference>
<proteinExistence type="predicted"/>
<dbReference type="InterPro" id="IPR001387">
    <property type="entry name" value="Cro/C1-type_HTH"/>
</dbReference>
<accession>A0A3N0AV67</accession>
<dbReference type="EMBL" id="DYWI01000195">
    <property type="protein sequence ID" value="HJF66389.1"/>
    <property type="molecule type" value="Genomic_DNA"/>
</dbReference>
<reference evidence="2" key="4">
    <citation type="submission" date="2021-09" db="EMBL/GenBank/DDBJ databases">
        <authorList>
            <person name="Gilroy R."/>
        </authorList>
    </citation>
    <scope>NUCLEOTIDE SEQUENCE</scope>
    <source>
        <strain evidence="2">ChiGjej6B6-11269</strain>
    </source>
</reference>
<evidence type="ECO:0000259" key="1">
    <source>
        <dbReference type="PROSITE" id="PS50943"/>
    </source>
</evidence>
<dbReference type="CDD" id="cd00093">
    <property type="entry name" value="HTH_XRE"/>
    <property type="match status" value="1"/>
</dbReference>
<dbReference type="PROSITE" id="PS50943">
    <property type="entry name" value="HTH_CROC1"/>
    <property type="match status" value="1"/>
</dbReference>
<feature type="domain" description="HTH cro/C1-type" evidence="1">
    <location>
        <begin position="7"/>
        <end position="62"/>
    </location>
</feature>
<dbReference type="Gene3D" id="1.10.260.40">
    <property type="entry name" value="lambda repressor-like DNA-binding domains"/>
    <property type="match status" value="1"/>
</dbReference>
<organism evidence="3 4">
    <name type="scientific">Slackia equolifaciens</name>
    <dbReference type="NCBI Taxonomy" id="498718"/>
    <lineage>
        <taxon>Bacteria</taxon>
        <taxon>Bacillati</taxon>
        <taxon>Actinomycetota</taxon>
        <taxon>Coriobacteriia</taxon>
        <taxon>Eggerthellales</taxon>
        <taxon>Eggerthellaceae</taxon>
        <taxon>Slackia</taxon>
    </lineage>
</organism>
<dbReference type="SUPFAM" id="SSF47413">
    <property type="entry name" value="lambda repressor-like DNA-binding domains"/>
    <property type="match status" value="1"/>
</dbReference>
<dbReference type="Pfam" id="PF13443">
    <property type="entry name" value="HTH_26"/>
    <property type="match status" value="1"/>
</dbReference>
<dbReference type="OrthoDB" id="9805309at2"/>
<reference evidence="3" key="2">
    <citation type="journal article" date="2019" name="Microbiol. Resour. Announc.">
        <title>Draft Genome Sequences of Type Strains of Gordonibacter faecihominis, Paraeggerthella hongkongensis, Parvibacter caecicola,Slackia equolifaciens, Slackia faecicanis, and Slackia isoflavoniconvertens.</title>
        <authorList>
            <person name="Danylec N."/>
            <person name="Stoll D.A."/>
            <person name="Dotsch A."/>
            <person name="Huch M."/>
        </authorList>
    </citation>
    <scope>NUCLEOTIDE SEQUENCE</scope>
    <source>
        <strain evidence="3">DSM 24851</strain>
    </source>
</reference>
<dbReference type="SMART" id="SM00530">
    <property type="entry name" value="HTH_XRE"/>
    <property type="match status" value="1"/>
</dbReference>
<gene>
    <name evidence="3" type="ORF">DMP06_08570</name>
    <name evidence="2" type="ORF">K8U77_09800</name>
</gene>
<comment type="caution">
    <text evidence="3">The sequence shown here is derived from an EMBL/GenBank/DDBJ whole genome shotgun (WGS) entry which is preliminary data.</text>
</comment>
<reference evidence="2" key="3">
    <citation type="journal article" date="2021" name="PeerJ">
        <title>Extensive microbial diversity within the chicken gut microbiome revealed by metagenomics and culture.</title>
        <authorList>
            <person name="Gilroy R."/>
            <person name="Ravi A."/>
            <person name="Getino M."/>
            <person name="Pursley I."/>
            <person name="Horton D.L."/>
            <person name="Alikhan N.F."/>
            <person name="Baker D."/>
            <person name="Gharbi K."/>
            <person name="Hall N."/>
            <person name="Watson M."/>
            <person name="Adriaenssens E.M."/>
            <person name="Foster-Nyarko E."/>
            <person name="Jarju S."/>
            <person name="Secka A."/>
            <person name="Antonio M."/>
            <person name="Oren A."/>
            <person name="Chaudhuri R.R."/>
            <person name="La Ragione R."/>
            <person name="Hildebrand F."/>
            <person name="Pallen M.J."/>
        </authorList>
    </citation>
    <scope>NUCLEOTIDE SEQUENCE</scope>
    <source>
        <strain evidence="2">ChiGjej6B6-11269</strain>
    </source>
</reference>
<dbReference type="EMBL" id="QIBX01000016">
    <property type="protein sequence ID" value="RNL38772.1"/>
    <property type="molecule type" value="Genomic_DNA"/>
</dbReference>
<dbReference type="InterPro" id="IPR010982">
    <property type="entry name" value="Lambda_DNA-bd_dom_sf"/>
</dbReference>